<sequence length="288" mass="32259">MDSSLWSRAEAIADSAKKLGSLQSLETLSENLQEGNLCFTLRQISSLRRKKNNSERSDKPRNPFFPYEAPLFVDNAGPAHNILLNKFNVLEQHLLITTKVFEPQTSELSLADFHALYECMKQDKALAFYNSGPEAGASQQHKHLQLVKTAPAAQDIPFAAIFEQLRDEVPRKLADLPFEHVALGLNNNLFDSEWFTPADAAAQLKNLYDRLRASLSIESTAGHIEQPYNWLLTQEWMLLVPRRKESYQGVSLNALAFIGSILVPDKKQARQIKSAGLARALTEVSGLI</sequence>
<evidence type="ECO:0000313" key="4">
    <source>
        <dbReference type="EMBL" id="EAR62362.1"/>
    </source>
</evidence>
<dbReference type="PANTHER" id="PTHR38420:SF1">
    <property type="entry name" value="PUTATIVE (AFU_ORTHOLOGUE AFUA_5G14690)-RELATED"/>
    <property type="match status" value="1"/>
</dbReference>
<dbReference type="InterPro" id="IPR043171">
    <property type="entry name" value="Ap4A_phos1/2-like"/>
</dbReference>
<comment type="caution">
    <text evidence="4">The sequence shown here is derived from an EMBL/GenBank/DDBJ whole genome shotgun (WGS) entry which is preliminary data.</text>
</comment>
<dbReference type="Pfam" id="PF19327">
    <property type="entry name" value="Ap4A_phos_N"/>
    <property type="match status" value="1"/>
</dbReference>
<accession>A0A7U8GTJ4</accession>
<feature type="domain" description="Ap4A phosphorylase 1/2 N-terminal" evidence="3">
    <location>
        <begin position="3"/>
        <end position="163"/>
    </location>
</feature>
<feature type="domain" description="ATP adenylyltransferase C-terminal" evidence="2">
    <location>
        <begin position="175"/>
        <end position="285"/>
    </location>
</feature>
<dbReference type="SUPFAM" id="SSF54197">
    <property type="entry name" value="HIT-like"/>
    <property type="match status" value="1"/>
</dbReference>
<name>A0A7U8GTJ4_NEPCE</name>
<dbReference type="PANTHER" id="PTHR38420">
    <property type="entry name" value="AP-4-A PHOSPHORYLASE II"/>
    <property type="match status" value="1"/>
</dbReference>
<feature type="active site" description="Nucleophile" evidence="1">
    <location>
        <position position="143"/>
    </location>
</feature>
<dbReference type="InterPro" id="IPR019200">
    <property type="entry name" value="ATP_adenylylTrfase_C"/>
</dbReference>
<dbReference type="RefSeq" id="WP_007020672.1">
    <property type="nucleotide sequence ID" value="NZ_CH724125.1"/>
</dbReference>
<gene>
    <name evidence="4" type="ORF">MED92_15033</name>
</gene>
<dbReference type="GO" id="GO:0009117">
    <property type="term" value="P:nucleotide metabolic process"/>
    <property type="evidence" value="ECO:0007669"/>
    <property type="project" value="InterPro"/>
</dbReference>
<dbReference type="Gene3D" id="3.30.428.70">
    <property type="match status" value="1"/>
</dbReference>
<dbReference type="EMBL" id="AAOW01000003">
    <property type="protein sequence ID" value="EAR62362.1"/>
    <property type="molecule type" value="Genomic_DNA"/>
</dbReference>
<dbReference type="InterPro" id="IPR009163">
    <property type="entry name" value="Ap4A_phos1/2"/>
</dbReference>
<organism evidence="4 5">
    <name type="scientific">Neptuniibacter caesariensis</name>
    <dbReference type="NCBI Taxonomy" id="207954"/>
    <lineage>
        <taxon>Bacteria</taxon>
        <taxon>Pseudomonadati</taxon>
        <taxon>Pseudomonadota</taxon>
        <taxon>Gammaproteobacteria</taxon>
        <taxon>Oceanospirillales</taxon>
        <taxon>Oceanospirillaceae</taxon>
        <taxon>Neptuniibacter</taxon>
    </lineage>
</organism>
<keyword evidence="5" id="KW-1185">Reference proteome</keyword>
<dbReference type="AlphaFoldDB" id="A0A7U8GTJ4"/>
<protein>
    <submittedName>
        <fullName evidence="4">Ap-4-A phosphorylase II</fullName>
    </submittedName>
</protein>
<dbReference type="Pfam" id="PF09830">
    <property type="entry name" value="ATP_transf"/>
    <property type="match status" value="1"/>
</dbReference>
<evidence type="ECO:0000313" key="5">
    <source>
        <dbReference type="Proteomes" id="UP000002171"/>
    </source>
</evidence>
<dbReference type="GO" id="GO:0005524">
    <property type="term" value="F:ATP binding"/>
    <property type="evidence" value="ECO:0007669"/>
    <property type="project" value="InterPro"/>
</dbReference>
<dbReference type="PIRSF" id="PIRSF000846">
    <property type="entry name" value="ATP_adenylyltr"/>
    <property type="match status" value="1"/>
</dbReference>
<dbReference type="GO" id="GO:0003877">
    <property type="term" value="F:ATP:ADP adenylyltransferase activity"/>
    <property type="evidence" value="ECO:0007669"/>
    <property type="project" value="InterPro"/>
</dbReference>
<dbReference type="Proteomes" id="UP000002171">
    <property type="component" value="Unassembled WGS sequence"/>
</dbReference>
<dbReference type="InterPro" id="IPR045759">
    <property type="entry name" value="Ap4A_phos1/2_N"/>
</dbReference>
<evidence type="ECO:0000256" key="1">
    <source>
        <dbReference type="PIRSR" id="PIRSR000846-1"/>
    </source>
</evidence>
<evidence type="ECO:0000259" key="2">
    <source>
        <dbReference type="Pfam" id="PF09830"/>
    </source>
</evidence>
<proteinExistence type="predicted"/>
<dbReference type="InterPro" id="IPR036265">
    <property type="entry name" value="HIT-like_sf"/>
</dbReference>
<evidence type="ECO:0000259" key="3">
    <source>
        <dbReference type="Pfam" id="PF19327"/>
    </source>
</evidence>
<reference evidence="4 5" key="1">
    <citation type="submission" date="2006-02" db="EMBL/GenBank/DDBJ databases">
        <authorList>
            <person name="Pinhassi J."/>
            <person name="Pedros-Alio C."/>
            <person name="Ferriera S."/>
            <person name="Johnson J."/>
            <person name="Kravitz S."/>
            <person name="Halpern A."/>
            <person name="Remington K."/>
            <person name="Beeson K."/>
            <person name="Tran B."/>
            <person name="Rogers Y.-H."/>
            <person name="Friedman R."/>
            <person name="Venter J.C."/>
        </authorList>
    </citation>
    <scope>NUCLEOTIDE SEQUENCE [LARGE SCALE GENOMIC DNA]</scope>
    <source>
        <strain evidence="4 5">MED92</strain>
    </source>
</reference>
<dbReference type="OrthoDB" id="421767at2"/>